<feature type="region of interest" description="Disordered" evidence="1">
    <location>
        <begin position="1"/>
        <end position="64"/>
    </location>
</feature>
<evidence type="ECO:0000313" key="3">
    <source>
        <dbReference type="EMBL" id="GEP67697.1"/>
    </source>
</evidence>
<keyword evidence="4" id="KW-1185">Reference proteome</keyword>
<accession>A0A512P914</accession>
<dbReference type="AlphaFoldDB" id="A0A512P914"/>
<gene>
    <name evidence="3" type="ORF">CSO01_04120</name>
</gene>
<evidence type="ECO:0000259" key="2">
    <source>
        <dbReference type="Pfam" id="PF18970"/>
    </source>
</evidence>
<dbReference type="RefSeq" id="WP_146951440.1">
    <property type="nucleotide sequence ID" value="NZ_BAABBJ010000005.1"/>
</dbReference>
<evidence type="ECO:0000256" key="1">
    <source>
        <dbReference type="SAM" id="MobiDB-lite"/>
    </source>
</evidence>
<feature type="domain" description="DUF5709" evidence="2">
    <location>
        <begin position="91"/>
        <end position="135"/>
    </location>
</feature>
<dbReference type="Proteomes" id="UP000321798">
    <property type="component" value="Unassembled WGS sequence"/>
</dbReference>
<proteinExistence type="predicted"/>
<reference evidence="3 4" key="1">
    <citation type="submission" date="2019-07" db="EMBL/GenBank/DDBJ databases">
        <title>Whole genome shotgun sequence of Cellulomonas soli NBRC 109434.</title>
        <authorList>
            <person name="Hosoyama A."/>
            <person name="Uohara A."/>
            <person name="Ohji S."/>
            <person name="Ichikawa N."/>
        </authorList>
    </citation>
    <scope>NUCLEOTIDE SEQUENCE [LARGE SCALE GENOMIC DNA]</scope>
    <source>
        <strain evidence="3 4">NBRC 109434</strain>
    </source>
</reference>
<name>A0A512P914_9CELL</name>
<dbReference type="OrthoDB" id="3212066at2"/>
<protein>
    <recommendedName>
        <fullName evidence="2">DUF5709 domain-containing protein</fullName>
    </recommendedName>
</protein>
<sequence length="150" mass="16537">MSEQTEGFQGLTPDVGGEGDTDQIPREDSLLERGVDDLLDEGYTLPERPRPTHYGETPWEEAHRETIDQRVLQEEPEVWDVRPHVSGDREVGRAGRLVQDEAAVRAGTTDTFAVDAGVSGGGASAEEAAVHLVEEEYVDDTRYVEDDEQA</sequence>
<dbReference type="EMBL" id="BKAL01000001">
    <property type="protein sequence ID" value="GEP67697.1"/>
    <property type="molecule type" value="Genomic_DNA"/>
</dbReference>
<feature type="compositionally biased region" description="Basic and acidic residues" evidence="1">
    <location>
        <begin position="23"/>
        <end position="36"/>
    </location>
</feature>
<dbReference type="InterPro" id="IPR043763">
    <property type="entry name" value="DUF5709"/>
</dbReference>
<comment type="caution">
    <text evidence="3">The sequence shown here is derived from an EMBL/GenBank/DDBJ whole genome shotgun (WGS) entry which is preliminary data.</text>
</comment>
<evidence type="ECO:0000313" key="4">
    <source>
        <dbReference type="Proteomes" id="UP000321798"/>
    </source>
</evidence>
<dbReference type="Pfam" id="PF18970">
    <property type="entry name" value="DUF5709"/>
    <property type="match status" value="1"/>
</dbReference>
<organism evidence="3 4">
    <name type="scientific">Cellulomonas soli</name>
    <dbReference type="NCBI Taxonomy" id="931535"/>
    <lineage>
        <taxon>Bacteria</taxon>
        <taxon>Bacillati</taxon>
        <taxon>Actinomycetota</taxon>
        <taxon>Actinomycetes</taxon>
        <taxon>Micrococcales</taxon>
        <taxon>Cellulomonadaceae</taxon>
        <taxon>Cellulomonas</taxon>
    </lineage>
</organism>